<dbReference type="SUPFAM" id="SSF52540">
    <property type="entry name" value="P-loop containing nucleoside triphosphate hydrolases"/>
    <property type="match status" value="1"/>
</dbReference>
<dbReference type="SMART" id="SM00454">
    <property type="entry name" value="SAM"/>
    <property type="match status" value="1"/>
</dbReference>
<dbReference type="InterPro" id="IPR013761">
    <property type="entry name" value="SAM/pointed_sf"/>
</dbReference>
<dbReference type="GO" id="GO:0009190">
    <property type="term" value="P:cyclic nucleotide biosynthetic process"/>
    <property type="evidence" value="ECO:0007669"/>
    <property type="project" value="InterPro"/>
</dbReference>
<dbReference type="EMBL" id="CP046620">
    <property type="protein sequence ID" value="QHQ36342.1"/>
    <property type="molecule type" value="Genomic_DNA"/>
</dbReference>
<evidence type="ECO:0000256" key="1">
    <source>
        <dbReference type="ARBA" id="ARBA00022741"/>
    </source>
</evidence>
<gene>
    <name evidence="5" type="ORF">GO499_14730</name>
</gene>
<keyword evidence="2" id="KW-0067">ATP-binding</keyword>
<dbReference type="Gene3D" id="1.25.40.10">
    <property type="entry name" value="Tetratricopeptide repeat domain"/>
    <property type="match status" value="2"/>
</dbReference>
<dbReference type="AlphaFoldDB" id="A0A6P1T6Z1"/>
<dbReference type="KEGG" id="amaq:GO499_14730"/>
<dbReference type="PROSITE" id="PS50125">
    <property type="entry name" value="GUANYLATE_CYCLASE_2"/>
    <property type="match status" value="1"/>
</dbReference>
<dbReference type="GO" id="GO:0035556">
    <property type="term" value="P:intracellular signal transduction"/>
    <property type="evidence" value="ECO:0007669"/>
    <property type="project" value="InterPro"/>
</dbReference>
<dbReference type="Pfam" id="PF13191">
    <property type="entry name" value="AAA_16"/>
    <property type="match status" value="1"/>
</dbReference>
<dbReference type="SMART" id="SM00044">
    <property type="entry name" value="CYCc"/>
    <property type="match status" value="1"/>
</dbReference>
<evidence type="ECO:0000313" key="5">
    <source>
        <dbReference type="EMBL" id="QHQ36342.1"/>
    </source>
</evidence>
<dbReference type="GO" id="GO:0004016">
    <property type="term" value="F:adenylate cyclase activity"/>
    <property type="evidence" value="ECO:0007669"/>
    <property type="project" value="UniProtKB-ARBA"/>
</dbReference>
<dbReference type="InterPro" id="IPR001660">
    <property type="entry name" value="SAM"/>
</dbReference>
<dbReference type="PANTHER" id="PTHR16305">
    <property type="entry name" value="TESTICULAR SOLUBLE ADENYLYL CYCLASE"/>
    <property type="match status" value="1"/>
</dbReference>
<dbReference type="GO" id="GO:0005524">
    <property type="term" value="F:ATP binding"/>
    <property type="evidence" value="ECO:0007669"/>
    <property type="project" value="UniProtKB-KW"/>
</dbReference>
<feature type="domain" description="SAM" evidence="3">
    <location>
        <begin position="8"/>
        <end position="61"/>
    </location>
</feature>
<evidence type="ECO:0000259" key="4">
    <source>
        <dbReference type="PROSITE" id="PS50125"/>
    </source>
</evidence>
<dbReference type="SUPFAM" id="SSF47769">
    <property type="entry name" value="SAM/Pointed domain"/>
    <property type="match status" value="1"/>
</dbReference>
<dbReference type="Pfam" id="PF00536">
    <property type="entry name" value="SAM_1"/>
    <property type="match status" value="1"/>
</dbReference>
<proteinExistence type="predicted"/>
<dbReference type="Proteomes" id="UP000464495">
    <property type="component" value="Chromosome"/>
</dbReference>
<dbReference type="CDD" id="cd09487">
    <property type="entry name" value="SAM_superfamily"/>
    <property type="match status" value="1"/>
</dbReference>
<dbReference type="SUPFAM" id="SSF55073">
    <property type="entry name" value="Nucleotide cyclase"/>
    <property type="match status" value="1"/>
</dbReference>
<dbReference type="InterPro" id="IPR029787">
    <property type="entry name" value="Nucleotide_cyclase"/>
</dbReference>
<dbReference type="InterPro" id="IPR041664">
    <property type="entry name" value="AAA_16"/>
</dbReference>
<dbReference type="Pfam" id="PF00211">
    <property type="entry name" value="Guanylate_cyc"/>
    <property type="match status" value="1"/>
</dbReference>
<reference evidence="5 6" key="1">
    <citation type="submission" date="2019-12" db="EMBL/GenBank/DDBJ databases">
        <title>Complete genome sequence of Algicella marina strain 9Alg 56(T) isolated from the red alga Tichocarpus crinitus.</title>
        <authorList>
            <person name="Kim S.-G."/>
            <person name="Nedashkovskaya O.I."/>
        </authorList>
    </citation>
    <scope>NUCLEOTIDE SEQUENCE [LARGE SCALE GENOMIC DNA]</scope>
    <source>
        <strain evidence="5 6">9Alg 56</strain>
    </source>
</reference>
<dbReference type="PANTHER" id="PTHR16305:SF28">
    <property type="entry name" value="GUANYLATE CYCLASE DOMAIN-CONTAINING PROTEIN"/>
    <property type="match status" value="1"/>
</dbReference>
<feature type="domain" description="Guanylate cyclase" evidence="4">
    <location>
        <begin position="88"/>
        <end position="217"/>
    </location>
</feature>
<evidence type="ECO:0000259" key="3">
    <source>
        <dbReference type="PROSITE" id="PS50105"/>
    </source>
</evidence>
<dbReference type="GO" id="GO:0005737">
    <property type="term" value="C:cytoplasm"/>
    <property type="evidence" value="ECO:0007669"/>
    <property type="project" value="TreeGrafter"/>
</dbReference>
<name>A0A6P1T6Z1_9RHOB</name>
<accession>A0A6P1T6Z1</accession>
<dbReference type="Gene3D" id="3.30.70.1230">
    <property type="entry name" value="Nucleotide cyclase"/>
    <property type="match status" value="1"/>
</dbReference>
<dbReference type="Gene3D" id="1.10.150.50">
    <property type="entry name" value="Transcription Factor, Ets-1"/>
    <property type="match status" value="1"/>
</dbReference>
<dbReference type="InterPro" id="IPR001054">
    <property type="entry name" value="A/G_cyclase"/>
</dbReference>
<dbReference type="PROSITE" id="PS50105">
    <property type="entry name" value="SAM_DOMAIN"/>
    <property type="match status" value="1"/>
</dbReference>
<sequence length="1113" mass="120596">MRGCGDEGLSETIEGWLAGLGLGHLKATFAEHQVALRDLPLLTDADLREIGVALGPRRRILNAVSKAREPAPPRHGSLPMDAERRQLTVMFIDLVGSTALAERLDPEDMRDVIRAFQDATAGVVTRFDGFLADYLGDGILAYFGWPRAHEDEAERAGRAGLEVARTIDALQTKPGVSLRVRVGIATGVVVVGDLIGTGGARKNSVVGSTPNLASRLQVLAEPGTVAIADTTAQLIRGALELKSLGPKLLKGMPGPREVFEVVGVPDGLNRFETRMGRRHLPMVGRAEEMRRLLALWEKAKRGEGQAVVLEGEAGIGKSRISRALLDAARPEAPLEIRLQCSPYHTDTAFWPVIQDLRRAIGVMPDDGVSSGETQGPLLAGISMQERLTRMLARAAPAGGEEDILLASLIGIGGDERVAELNLSPRIQRARTLTALVNRIKMLAALRPVLLLVEDTHWIDPTTQELIETWLDECADQPVMTVMTRRPDAGVGFAQRPVLTHIELARLRPEGGREIVEGLAGPGLPKETVDAIVTRTDGVPLFVEELTKAVVETGETSIPASLQDTLMARLDQFHDVKEVAQTASAIGRDFSYRLLAAVTGMPDGELQASLGKLAKAEIIFRHGPPEAPEYSFKHALVLDAAYHSLLRTKRQALHARIFDTLEARFADTVSHQPELLARHATEAHLPEAAAVYWKSAAEAAMQKSANREALGHYNRALAQLAKTSPSHQRSAEELDLQLGLGVASILPKSHGSDDVRQAFARAETLSRGIGDTTRHFRALRGLWHWHSVSGDFAKAAEIAEDLMNLALREPDPVRGLMAHRIMGYTQMTLGDYRAAREEFQQGLALYRPDAQADYVKAHGEDPGLWCYAYLSWNEDWLGNRDAALGWAQEGVALSRRLPNVYSRSFSLGLYAHLCRWRGDVTGALAAADEAKATAEEQGVAQFGAWADIIRGWAIAAHGDGEGGQRLAEEGFSTWCALGLVHVQWRHLILLADICRMRGDLRGALERIGAAEKLVAADNTGLGVADLHLMKGTLLVETGEVQAGEQALQNARRIGEAQGARMFTLRAATGLARLLAGNGRHGEAHDVLAPVLESFSEGLDTADLVAARALLPELV</sequence>
<organism evidence="5 6">
    <name type="scientific">Algicella marina</name>
    <dbReference type="NCBI Taxonomy" id="2683284"/>
    <lineage>
        <taxon>Bacteria</taxon>
        <taxon>Pseudomonadati</taxon>
        <taxon>Pseudomonadota</taxon>
        <taxon>Alphaproteobacteria</taxon>
        <taxon>Rhodobacterales</taxon>
        <taxon>Paracoccaceae</taxon>
        <taxon>Algicella</taxon>
    </lineage>
</organism>
<keyword evidence="1" id="KW-0547">Nucleotide-binding</keyword>
<evidence type="ECO:0000313" key="6">
    <source>
        <dbReference type="Proteomes" id="UP000464495"/>
    </source>
</evidence>
<dbReference type="InterPro" id="IPR011990">
    <property type="entry name" value="TPR-like_helical_dom_sf"/>
</dbReference>
<dbReference type="SUPFAM" id="SSF48452">
    <property type="entry name" value="TPR-like"/>
    <property type="match status" value="3"/>
</dbReference>
<dbReference type="CDD" id="cd07302">
    <property type="entry name" value="CHD"/>
    <property type="match status" value="1"/>
</dbReference>
<dbReference type="InterPro" id="IPR027417">
    <property type="entry name" value="P-loop_NTPase"/>
</dbReference>
<protein>
    <submittedName>
        <fullName evidence="5">AAA family ATPase</fullName>
    </submittedName>
</protein>
<keyword evidence="6" id="KW-1185">Reference proteome</keyword>
<evidence type="ECO:0000256" key="2">
    <source>
        <dbReference type="ARBA" id="ARBA00022840"/>
    </source>
</evidence>